<dbReference type="Proteomes" id="UP000232631">
    <property type="component" value="Chromosome"/>
</dbReference>
<dbReference type="SUPFAM" id="SSF46689">
    <property type="entry name" value="Homeodomain-like"/>
    <property type="match status" value="2"/>
</dbReference>
<evidence type="ECO:0000313" key="2">
    <source>
        <dbReference type="Proteomes" id="UP000232631"/>
    </source>
</evidence>
<organism evidence="1 2">
    <name type="scientific">Methanobacterium subterraneum</name>
    <dbReference type="NCBI Taxonomy" id="59277"/>
    <lineage>
        <taxon>Archaea</taxon>
        <taxon>Methanobacteriati</taxon>
        <taxon>Methanobacteriota</taxon>
        <taxon>Methanomada group</taxon>
        <taxon>Methanobacteria</taxon>
        <taxon>Methanobacteriales</taxon>
        <taxon>Methanobacteriaceae</taxon>
        <taxon>Methanobacterium</taxon>
    </lineage>
</organism>
<gene>
    <name evidence="1" type="ORF">BK009_02800</name>
</gene>
<accession>A0A2H4VNN2</accession>
<dbReference type="Gene3D" id="1.10.10.60">
    <property type="entry name" value="Homeodomain-like"/>
    <property type="match status" value="2"/>
</dbReference>
<reference evidence="1 2" key="1">
    <citation type="submission" date="2016-10" db="EMBL/GenBank/DDBJ databases">
        <title>Comparative genomics between deep and shallow subseafloor isolates.</title>
        <authorList>
            <person name="Ishii S."/>
            <person name="Miller J.R."/>
            <person name="Sutton G."/>
            <person name="Suzuki S."/>
            <person name="Methe B."/>
            <person name="Inagaki F."/>
            <person name="Imachi H."/>
        </authorList>
    </citation>
    <scope>NUCLEOTIDE SEQUENCE [LARGE SCALE GENOMIC DNA]</scope>
    <source>
        <strain evidence="1 2">A8p</strain>
    </source>
</reference>
<protein>
    <submittedName>
        <fullName evidence="1">Resolvase</fullName>
    </submittedName>
</protein>
<dbReference type="AlphaFoldDB" id="A0A2H4VNN2"/>
<dbReference type="GeneID" id="35125376"/>
<dbReference type="EMBL" id="CP017768">
    <property type="protein sequence ID" value="AUB59698.1"/>
    <property type="molecule type" value="Genomic_DNA"/>
</dbReference>
<dbReference type="InterPro" id="IPR009057">
    <property type="entry name" value="Homeodomain-like_sf"/>
</dbReference>
<evidence type="ECO:0000313" key="1">
    <source>
        <dbReference type="EMBL" id="AUB59698.1"/>
    </source>
</evidence>
<sequence>MANEIYVNKPLSFSRIMELLDQYPDLKKISCPPSLYSRISPKYLEALNELGVTVVSVEKKGRPKKYNENDTQRIQHLIKTGTSPREISETIGIPLKTVYYLKDSPLKRGRKMKYNTQKVKKVKNLYTDGVPAKDISRDLKIPLRTVYSLLKR</sequence>
<proteinExistence type="predicted"/>
<dbReference type="KEGG" id="msub:BK009_02800"/>
<name>A0A2H4VNN2_9EURY</name>
<dbReference type="RefSeq" id="WP_100908968.1">
    <property type="nucleotide sequence ID" value="NZ_CP017768.1"/>
</dbReference>
<keyword evidence="2" id="KW-1185">Reference proteome</keyword>